<comment type="caution">
    <text evidence="1">The sequence shown here is derived from an EMBL/GenBank/DDBJ whole genome shotgun (WGS) entry which is preliminary data.</text>
</comment>
<dbReference type="PATRIC" id="fig|1354255.3.peg.4570"/>
<accession>A0A1B7HG52</accession>
<organism evidence="1 2">
    <name type="scientific">Buttiauxella noackiae ATCC 51607</name>
    <dbReference type="NCBI Taxonomy" id="1354255"/>
    <lineage>
        <taxon>Bacteria</taxon>
        <taxon>Pseudomonadati</taxon>
        <taxon>Pseudomonadota</taxon>
        <taxon>Gammaproteobacteria</taxon>
        <taxon>Enterobacterales</taxon>
        <taxon>Enterobacteriaceae</taxon>
        <taxon>Buttiauxella</taxon>
    </lineage>
</organism>
<name>A0A1B7HG52_9ENTR</name>
<dbReference type="RefSeq" id="WP_064556435.1">
    <property type="nucleotide sequence ID" value="NZ_LXEO01000076.1"/>
</dbReference>
<protein>
    <submittedName>
        <fullName evidence="1">Uncharacterized protein</fullName>
    </submittedName>
</protein>
<evidence type="ECO:0000313" key="2">
    <source>
        <dbReference type="Proteomes" id="UP000078286"/>
    </source>
</evidence>
<evidence type="ECO:0000313" key="1">
    <source>
        <dbReference type="EMBL" id="OAT14618.1"/>
    </source>
</evidence>
<gene>
    <name evidence="1" type="ORF">M979_4427</name>
</gene>
<keyword evidence="2" id="KW-1185">Reference proteome</keyword>
<dbReference type="EMBL" id="LXEO01000076">
    <property type="protein sequence ID" value="OAT14618.1"/>
    <property type="molecule type" value="Genomic_DNA"/>
</dbReference>
<sequence length="176" mass="19566">MYAKLQPNTQHHLVNIDKAIQYNDARMIDTTLEHLSVIKPSLIDLLSPVLKLVSDNKPDEAQRLLATIRKLNAKPSKIQTQQTKQLTNKQIADIVESAKAGATATSICKANSITYDTLRKIKIAHGVPCIRKPTKRTFTDSELLSTHKATGFNVCLTAEALKVNRTTVAKRLKLIQ</sequence>
<dbReference type="Proteomes" id="UP000078286">
    <property type="component" value="Unassembled WGS sequence"/>
</dbReference>
<dbReference type="AlphaFoldDB" id="A0A1B7HG52"/>
<proteinExistence type="predicted"/>
<reference evidence="1 2" key="1">
    <citation type="submission" date="2016-04" db="EMBL/GenBank/DDBJ databases">
        <title>ATOL: Assembling a taxonomically balanced genome-scale reconstruction of the evolutionary history of the Enterobacteriaceae.</title>
        <authorList>
            <person name="Plunkett G.III."/>
            <person name="Neeno-Eckwall E.C."/>
            <person name="Glasner J.D."/>
            <person name="Perna N.T."/>
        </authorList>
    </citation>
    <scope>NUCLEOTIDE SEQUENCE [LARGE SCALE GENOMIC DNA]</scope>
    <source>
        <strain evidence="1 2">ATCC 51607</strain>
    </source>
</reference>